<organism evidence="1 2">
    <name type="scientific">Staurois parvus</name>
    <dbReference type="NCBI Taxonomy" id="386267"/>
    <lineage>
        <taxon>Eukaryota</taxon>
        <taxon>Metazoa</taxon>
        <taxon>Chordata</taxon>
        <taxon>Craniata</taxon>
        <taxon>Vertebrata</taxon>
        <taxon>Euteleostomi</taxon>
        <taxon>Amphibia</taxon>
        <taxon>Batrachia</taxon>
        <taxon>Anura</taxon>
        <taxon>Neobatrachia</taxon>
        <taxon>Ranoidea</taxon>
        <taxon>Ranidae</taxon>
        <taxon>Staurois</taxon>
    </lineage>
</organism>
<sequence length="45" mass="4903">MEIRMETPQHAASRISVAQLSVQARVHTAKGGSSLPATLMTLHWC</sequence>
<accession>A0ABN9EGI7</accession>
<dbReference type="EMBL" id="CATNWA010015507">
    <property type="protein sequence ID" value="CAI9583975.1"/>
    <property type="molecule type" value="Genomic_DNA"/>
</dbReference>
<dbReference type="Proteomes" id="UP001162483">
    <property type="component" value="Unassembled WGS sequence"/>
</dbReference>
<evidence type="ECO:0000313" key="2">
    <source>
        <dbReference type="Proteomes" id="UP001162483"/>
    </source>
</evidence>
<reference evidence="1" key="1">
    <citation type="submission" date="2023-05" db="EMBL/GenBank/DDBJ databases">
        <authorList>
            <person name="Stuckert A."/>
        </authorList>
    </citation>
    <scope>NUCLEOTIDE SEQUENCE</scope>
</reference>
<proteinExistence type="predicted"/>
<comment type="caution">
    <text evidence="1">The sequence shown here is derived from an EMBL/GenBank/DDBJ whole genome shotgun (WGS) entry which is preliminary data.</text>
</comment>
<name>A0ABN9EGI7_9NEOB</name>
<evidence type="ECO:0000313" key="1">
    <source>
        <dbReference type="EMBL" id="CAI9583975.1"/>
    </source>
</evidence>
<gene>
    <name evidence="1" type="ORF">SPARVUS_LOCUS9905281</name>
</gene>
<keyword evidence="2" id="KW-1185">Reference proteome</keyword>
<protein>
    <submittedName>
        <fullName evidence="1">Uncharacterized protein</fullName>
    </submittedName>
</protein>